<organism evidence="1">
    <name type="scientific">Arundo donax</name>
    <name type="common">Giant reed</name>
    <name type="synonym">Donax arundinaceus</name>
    <dbReference type="NCBI Taxonomy" id="35708"/>
    <lineage>
        <taxon>Eukaryota</taxon>
        <taxon>Viridiplantae</taxon>
        <taxon>Streptophyta</taxon>
        <taxon>Embryophyta</taxon>
        <taxon>Tracheophyta</taxon>
        <taxon>Spermatophyta</taxon>
        <taxon>Magnoliopsida</taxon>
        <taxon>Liliopsida</taxon>
        <taxon>Poales</taxon>
        <taxon>Poaceae</taxon>
        <taxon>PACMAD clade</taxon>
        <taxon>Arundinoideae</taxon>
        <taxon>Arundineae</taxon>
        <taxon>Arundo</taxon>
    </lineage>
</organism>
<proteinExistence type="predicted"/>
<name>A0A0A9GZY9_ARUDO</name>
<dbReference type="EMBL" id="GBRH01171718">
    <property type="protein sequence ID" value="JAE26178.1"/>
    <property type="molecule type" value="Transcribed_RNA"/>
</dbReference>
<reference evidence="1" key="1">
    <citation type="submission" date="2014-09" db="EMBL/GenBank/DDBJ databases">
        <authorList>
            <person name="Magalhaes I.L.F."/>
            <person name="Oliveira U."/>
            <person name="Santos F.R."/>
            <person name="Vidigal T.H.D.A."/>
            <person name="Brescovit A.D."/>
            <person name="Santos A.J."/>
        </authorList>
    </citation>
    <scope>NUCLEOTIDE SEQUENCE</scope>
    <source>
        <tissue evidence="1">Shoot tissue taken approximately 20 cm above the soil surface</tissue>
    </source>
</reference>
<dbReference type="AlphaFoldDB" id="A0A0A9GZY9"/>
<sequence length="69" mass="7817">MDLVQSGVANSLLKSNLRFVFSVSCWFPRGSLLFLPMDSQFFGAFRLQQRTNILAFFMTLPAAPGFSFF</sequence>
<reference evidence="1" key="2">
    <citation type="journal article" date="2015" name="Data Brief">
        <title>Shoot transcriptome of the giant reed, Arundo donax.</title>
        <authorList>
            <person name="Barrero R.A."/>
            <person name="Guerrero F.D."/>
            <person name="Moolhuijzen P."/>
            <person name="Goolsby J.A."/>
            <person name="Tidwell J."/>
            <person name="Bellgard S.E."/>
            <person name="Bellgard M.I."/>
        </authorList>
    </citation>
    <scope>NUCLEOTIDE SEQUENCE</scope>
    <source>
        <tissue evidence="1">Shoot tissue taken approximately 20 cm above the soil surface</tissue>
    </source>
</reference>
<evidence type="ECO:0000313" key="1">
    <source>
        <dbReference type="EMBL" id="JAE26178.1"/>
    </source>
</evidence>
<protein>
    <submittedName>
        <fullName evidence="1">Uncharacterized protein</fullName>
    </submittedName>
</protein>
<accession>A0A0A9GZY9</accession>